<proteinExistence type="predicted"/>
<organism evidence="1">
    <name type="scientific">bioreactor metagenome</name>
    <dbReference type="NCBI Taxonomy" id="1076179"/>
    <lineage>
        <taxon>unclassified sequences</taxon>
        <taxon>metagenomes</taxon>
        <taxon>ecological metagenomes</taxon>
    </lineage>
</organism>
<name>A0A645E5W7_9ZZZZ</name>
<dbReference type="EMBL" id="VSSQ01042596">
    <property type="protein sequence ID" value="MPM96203.1"/>
    <property type="molecule type" value="Genomic_DNA"/>
</dbReference>
<dbReference type="AlphaFoldDB" id="A0A645E5W7"/>
<protein>
    <submittedName>
        <fullName evidence="1">Uncharacterized protein</fullName>
    </submittedName>
</protein>
<accession>A0A645E5W7</accession>
<reference evidence="1" key="1">
    <citation type="submission" date="2019-08" db="EMBL/GenBank/DDBJ databases">
        <authorList>
            <person name="Kucharzyk K."/>
            <person name="Murdoch R.W."/>
            <person name="Higgins S."/>
            <person name="Loffler F."/>
        </authorList>
    </citation>
    <scope>NUCLEOTIDE SEQUENCE</scope>
</reference>
<gene>
    <name evidence="1" type="ORF">SDC9_143361</name>
</gene>
<evidence type="ECO:0000313" key="1">
    <source>
        <dbReference type="EMBL" id="MPM96203.1"/>
    </source>
</evidence>
<sequence>MTPLRSNKEKAALIANRKKIITMITGASALQSTSIGAVNQRQIGKRLTSVK</sequence>
<comment type="caution">
    <text evidence="1">The sequence shown here is derived from an EMBL/GenBank/DDBJ whole genome shotgun (WGS) entry which is preliminary data.</text>
</comment>